<protein>
    <submittedName>
        <fullName evidence="8">Solute carrier family 2, facilitated glucose transporter member 5</fullName>
    </submittedName>
</protein>
<keyword evidence="2" id="KW-0813">Transport</keyword>
<keyword evidence="3 6" id="KW-0812">Transmembrane</keyword>
<accession>H2XMK9</accession>
<evidence type="ECO:0000256" key="5">
    <source>
        <dbReference type="ARBA" id="ARBA00023136"/>
    </source>
</evidence>
<feature type="transmembrane region" description="Helical" evidence="6">
    <location>
        <begin position="306"/>
        <end position="324"/>
    </location>
</feature>
<evidence type="ECO:0000313" key="8">
    <source>
        <dbReference type="Ensembl" id="ENSCINP00000030892.1"/>
    </source>
</evidence>
<dbReference type="InParanoid" id="H2XMK9"/>
<organism evidence="8 9">
    <name type="scientific">Ciona intestinalis</name>
    <name type="common">Transparent sea squirt</name>
    <name type="synonym">Ascidia intestinalis</name>
    <dbReference type="NCBI Taxonomy" id="7719"/>
    <lineage>
        <taxon>Eukaryota</taxon>
        <taxon>Metazoa</taxon>
        <taxon>Chordata</taxon>
        <taxon>Tunicata</taxon>
        <taxon>Ascidiacea</taxon>
        <taxon>Phlebobranchia</taxon>
        <taxon>Cionidae</taxon>
        <taxon>Ciona</taxon>
    </lineage>
</organism>
<evidence type="ECO:0000256" key="6">
    <source>
        <dbReference type="SAM" id="Phobius"/>
    </source>
</evidence>
<reference evidence="9" key="1">
    <citation type="journal article" date="2002" name="Science">
        <title>The draft genome of Ciona intestinalis: insights into chordate and vertebrate origins.</title>
        <authorList>
            <person name="Dehal P."/>
            <person name="Satou Y."/>
            <person name="Campbell R.K."/>
            <person name="Chapman J."/>
            <person name="Degnan B."/>
            <person name="De Tomaso A."/>
            <person name="Davidson B."/>
            <person name="Di Gregorio A."/>
            <person name="Gelpke M."/>
            <person name="Goodstein D.M."/>
            <person name="Harafuji N."/>
            <person name="Hastings K.E."/>
            <person name="Ho I."/>
            <person name="Hotta K."/>
            <person name="Huang W."/>
            <person name="Kawashima T."/>
            <person name="Lemaire P."/>
            <person name="Martinez D."/>
            <person name="Meinertzhagen I.A."/>
            <person name="Necula S."/>
            <person name="Nonaka M."/>
            <person name="Putnam N."/>
            <person name="Rash S."/>
            <person name="Saiga H."/>
            <person name="Satake M."/>
            <person name="Terry A."/>
            <person name="Yamada L."/>
            <person name="Wang H.G."/>
            <person name="Awazu S."/>
            <person name="Azumi K."/>
            <person name="Boore J."/>
            <person name="Branno M."/>
            <person name="Chin-Bow S."/>
            <person name="DeSantis R."/>
            <person name="Doyle S."/>
            <person name="Francino P."/>
            <person name="Keys D.N."/>
            <person name="Haga S."/>
            <person name="Hayashi H."/>
            <person name="Hino K."/>
            <person name="Imai K.S."/>
            <person name="Inaba K."/>
            <person name="Kano S."/>
            <person name="Kobayashi K."/>
            <person name="Kobayashi M."/>
            <person name="Lee B.I."/>
            <person name="Makabe K.W."/>
            <person name="Manohar C."/>
            <person name="Matassi G."/>
            <person name="Medina M."/>
            <person name="Mochizuki Y."/>
            <person name="Mount S."/>
            <person name="Morishita T."/>
            <person name="Miura S."/>
            <person name="Nakayama A."/>
            <person name="Nishizaka S."/>
            <person name="Nomoto H."/>
            <person name="Ohta F."/>
            <person name="Oishi K."/>
            <person name="Rigoutsos I."/>
            <person name="Sano M."/>
            <person name="Sasaki A."/>
            <person name="Sasakura Y."/>
            <person name="Shoguchi E."/>
            <person name="Shin-i T."/>
            <person name="Spagnuolo A."/>
            <person name="Stainier D."/>
            <person name="Suzuki M.M."/>
            <person name="Tassy O."/>
            <person name="Takatori N."/>
            <person name="Tokuoka M."/>
            <person name="Yagi K."/>
            <person name="Yoshizaki F."/>
            <person name="Wada S."/>
            <person name="Zhang C."/>
            <person name="Hyatt P.D."/>
            <person name="Larimer F."/>
            <person name="Detter C."/>
            <person name="Doggett N."/>
            <person name="Glavina T."/>
            <person name="Hawkins T."/>
            <person name="Richardson P."/>
            <person name="Lucas S."/>
            <person name="Kohara Y."/>
            <person name="Levine M."/>
            <person name="Satoh N."/>
            <person name="Rokhsar D.S."/>
        </authorList>
    </citation>
    <scope>NUCLEOTIDE SEQUENCE [LARGE SCALE GENOMIC DNA]</scope>
</reference>
<dbReference type="STRING" id="7719.ENSCINP00000030892"/>
<dbReference type="InterPro" id="IPR036259">
    <property type="entry name" value="MFS_trans_sf"/>
</dbReference>
<dbReference type="Proteomes" id="UP000008144">
    <property type="component" value="Unassembled WGS sequence"/>
</dbReference>
<keyword evidence="9" id="KW-1185">Reference proteome</keyword>
<dbReference type="PROSITE" id="PS50850">
    <property type="entry name" value="MFS"/>
    <property type="match status" value="1"/>
</dbReference>
<dbReference type="GeneTree" id="ENSGT00910000144476"/>
<feature type="transmembrane region" description="Helical" evidence="6">
    <location>
        <begin position="402"/>
        <end position="422"/>
    </location>
</feature>
<name>H2XMK9_CIOIN</name>
<feature type="transmembrane region" description="Helical" evidence="6">
    <location>
        <begin position="363"/>
        <end position="390"/>
    </location>
</feature>
<dbReference type="InterPro" id="IPR020846">
    <property type="entry name" value="MFS_dom"/>
</dbReference>
<dbReference type="GO" id="GO:0046323">
    <property type="term" value="P:D-glucose import"/>
    <property type="evidence" value="ECO:0000318"/>
    <property type="project" value="GO_Central"/>
</dbReference>
<dbReference type="AlphaFoldDB" id="H2XMK9"/>
<feature type="transmembrane region" description="Helical" evidence="6">
    <location>
        <begin position="12"/>
        <end position="32"/>
    </location>
</feature>
<evidence type="ECO:0000259" key="7">
    <source>
        <dbReference type="PROSITE" id="PS50850"/>
    </source>
</evidence>
<keyword evidence="4 6" id="KW-1133">Transmembrane helix</keyword>
<dbReference type="SUPFAM" id="SSF103473">
    <property type="entry name" value="MFS general substrate transporter"/>
    <property type="match status" value="1"/>
</dbReference>
<proteinExistence type="predicted"/>
<reference evidence="8" key="3">
    <citation type="submission" date="2025-09" db="UniProtKB">
        <authorList>
            <consortium name="Ensembl"/>
        </authorList>
    </citation>
    <scope>IDENTIFICATION</scope>
</reference>
<feature type="transmembrane region" description="Helical" evidence="6">
    <location>
        <begin position="99"/>
        <end position="119"/>
    </location>
</feature>
<evidence type="ECO:0000313" key="9">
    <source>
        <dbReference type="Proteomes" id="UP000008144"/>
    </source>
</evidence>
<feature type="transmembrane region" description="Helical" evidence="6">
    <location>
        <begin position="125"/>
        <end position="147"/>
    </location>
</feature>
<keyword evidence="5 6" id="KW-0472">Membrane</keyword>
<reference evidence="8" key="2">
    <citation type="submission" date="2025-08" db="UniProtKB">
        <authorList>
            <consortium name="Ensembl"/>
        </authorList>
    </citation>
    <scope>IDENTIFICATION</scope>
</reference>
<feature type="transmembrane region" description="Helical" evidence="6">
    <location>
        <begin position="189"/>
        <end position="210"/>
    </location>
</feature>
<feature type="transmembrane region" description="Helical" evidence="6">
    <location>
        <begin position="159"/>
        <end position="177"/>
    </location>
</feature>
<dbReference type="InterPro" id="IPR045263">
    <property type="entry name" value="GLUT"/>
</dbReference>
<feature type="transmembrane region" description="Helical" evidence="6">
    <location>
        <begin position="270"/>
        <end position="291"/>
    </location>
</feature>
<evidence type="ECO:0000256" key="3">
    <source>
        <dbReference type="ARBA" id="ARBA00022692"/>
    </source>
</evidence>
<feature type="domain" description="Major facilitator superfamily (MFS) profile" evidence="7">
    <location>
        <begin position="22"/>
        <end position="456"/>
    </location>
</feature>
<evidence type="ECO:0000256" key="1">
    <source>
        <dbReference type="ARBA" id="ARBA00004141"/>
    </source>
</evidence>
<dbReference type="OMA" id="YWISATI"/>
<dbReference type="GO" id="GO:0005886">
    <property type="term" value="C:plasma membrane"/>
    <property type="evidence" value="ECO:0000318"/>
    <property type="project" value="GO_Central"/>
</dbReference>
<gene>
    <name evidence="8" type="primary">LOC100177532</name>
</gene>
<evidence type="ECO:0000256" key="4">
    <source>
        <dbReference type="ARBA" id="ARBA00022989"/>
    </source>
</evidence>
<dbReference type="Gene3D" id="1.20.1250.20">
    <property type="entry name" value="MFS general substrate transporter like domains"/>
    <property type="match status" value="1"/>
</dbReference>
<evidence type="ECO:0000256" key="2">
    <source>
        <dbReference type="ARBA" id="ARBA00022448"/>
    </source>
</evidence>
<dbReference type="Pfam" id="PF00083">
    <property type="entry name" value="Sugar_tr"/>
    <property type="match status" value="1"/>
</dbReference>
<dbReference type="PANTHER" id="PTHR23503">
    <property type="entry name" value="SOLUTE CARRIER FAMILY 2"/>
    <property type="match status" value="1"/>
</dbReference>
<dbReference type="PANTHER" id="PTHR23503:SF8">
    <property type="entry name" value="FACILITATED GLUCOSE TRANSPORTER PROTEIN 1"/>
    <property type="match status" value="1"/>
</dbReference>
<dbReference type="Ensembl" id="ENSCINT00000036736.1">
    <property type="protein sequence ID" value="ENSCINP00000030892.1"/>
    <property type="gene ID" value="ENSCING00000017603.2"/>
</dbReference>
<comment type="subcellular location">
    <subcellularLocation>
        <location evidence="1">Membrane</location>
        <topology evidence="1">Multi-pass membrane protein</topology>
    </subcellularLocation>
</comment>
<dbReference type="GO" id="GO:0070837">
    <property type="term" value="P:dehydroascorbic acid transport"/>
    <property type="evidence" value="ECO:0000318"/>
    <property type="project" value="GO_Central"/>
</dbReference>
<feature type="transmembrane region" description="Helical" evidence="6">
    <location>
        <begin position="336"/>
        <end position="357"/>
    </location>
</feature>
<dbReference type="InterPro" id="IPR005828">
    <property type="entry name" value="MFS_sugar_transport-like"/>
</dbReference>
<feature type="transmembrane region" description="Helical" evidence="6">
    <location>
        <begin position="428"/>
        <end position="449"/>
    </location>
</feature>
<feature type="transmembrane region" description="Helical" evidence="6">
    <location>
        <begin position="63"/>
        <end position="87"/>
    </location>
</feature>
<sequence length="497" mass="54544">FYKMEKEICSTYCMFVIYITQISTFLVLSFTMTSLNPATPAIRAFVNTTFNERYNSSIGETTLMVLVTSIQSMLLLGSLAGAMSAHLAVTNFSRRGSMVFTHITNIISCILMGPVAVYFKTYESLIAGRFLCGFARGIGFTAAPLLISETTVHRYLGKHLSISGLVVPLGYALGNGIGHPLVLGGENTWPFLVCVPILFSMVYLLSAHWLPQTPGWLIKNGFRRKIIKTSKKANMKAEFNNLSKEIELDTTLTEASFWEMVKIPKYRQQLICTVLVMGSLQTTGISAVALYSNRIFHTAGVQGNNATYASIGMHLITFCVTLFFAQILRKIGTKKLLIFGLAIGACSLVFLVIFIALQGHSAVLPYCSVTALIIYTTAVMGGPGIAFVALPSQLTTQTTRPTALYASAATYWLTGTIVSFVFPFSSAAFGEYAFLPFVGVTVLQIMFACQKVPSTRRKSVIEIQDRFNRRSSKCRGSKDSGIVVRSLMREDSNPIEP</sequence>
<dbReference type="GO" id="GO:0055056">
    <property type="term" value="F:D-glucose transmembrane transporter activity"/>
    <property type="evidence" value="ECO:0000318"/>
    <property type="project" value="GO_Central"/>
</dbReference>